<evidence type="ECO:0000256" key="4">
    <source>
        <dbReference type="ARBA" id="ARBA00022737"/>
    </source>
</evidence>
<dbReference type="Pfam" id="PF17871">
    <property type="entry name" value="AAA_lid_9"/>
    <property type="match status" value="1"/>
</dbReference>
<dbReference type="InterPro" id="IPR003593">
    <property type="entry name" value="AAA+_ATPase"/>
</dbReference>
<dbReference type="Pfam" id="PF07724">
    <property type="entry name" value="AAA_2"/>
    <property type="match status" value="1"/>
</dbReference>
<dbReference type="NCBIfam" id="TIGR03346">
    <property type="entry name" value="chaperone_ClpB"/>
    <property type="match status" value="1"/>
</dbReference>
<dbReference type="Pfam" id="PF00004">
    <property type="entry name" value="AAA"/>
    <property type="match status" value="1"/>
</dbReference>
<accession>A0ABU5L8U9</accession>
<evidence type="ECO:0000256" key="1">
    <source>
        <dbReference type="ARBA" id="ARBA00004496"/>
    </source>
</evidence>
<comment type="subunit">
    <text evidence="13">Homohexamer; The oligomerization is ATP-dependent.</text>
</comment>
<dbReference type="Pfam" id="PF10431">
    <property type="entry name" value="ClpB_D2-small"/>
    <property type="match status" value="1"/>
</dbReference>
<dbReference type="CDD" id="cd19499">
    <property type="entry name" value="RecA-like_ClpB_Hsp104-like"/>
    <property type="match status" value="1"/>
</dbReference>
<dbReference type="PROSITE" id="PS00871">
    <property type="entry name" value="CLPAB_2"/>
    <property type="match status" value="1"/>
</dbReference>
<dbReference type="Proteomes" id="UP001293791">
    <property type="component" value="Unassembled WGS sequence"/>
</dbReference>
<evidence type="ECO:0000313" key="15">
    <source>
        <dbReference type="EMBL" id="MDZ5762540.1"/>
    </source>
</evidence>
<keyword evidence="13" id="KW-0963">Cytoplasm</keyword>
<evidence type="ECO:0000256" key="8">
    <source>
        <dbReference type="ARBA" id="ARBA00023186"/>
    </source>
</evidence>
<dbReference type="Gene3D" id="1.10.8.60">
    <property type="match status" value="1"/>
</dbReference>
<evidence type="ECO:0000256" key="12">
    <source>
        <dbReference type="RuleBase" id="RU004432"/>
    </source>
</evidence>
<dbReference type="InterPro" id="IPR003959">
    <property type="entry name" value="ATPase_AAA_core"/>
</dbReference>
<dbReference type="SMART" id="SM00382">
    <property type="entry name" value="AAA"/>
    <property type="match status" value="2"/>
</dbReference>
<gene>
    <name evidence="13" type="primary">clpB</name>
    <name evidence="15" type="ORF">Cyrtocomes_00927</name>
</gene>
<comment type="caution">
    <text evidence="15">The sequence shown here is derived from an EMBL/GenBank/DDBJ whole genome shotgun (WGS) entry which is preliminary data.</text>
</comment>
<protein>
    <recommendedName>
        <fullName evidence="3 13">Chaperone protein ClpB</fullName>
    </recommendedName>
</protein>
<dbReference type="Pfam" id="PF02861">
    <property type="entry name" value="Clp_N"/>
    <property type="match status" value="1"/>
</dbReference>
<evidence type="ECO:0000256" key="9">
    <source>
        <dbReference type="ARBA" id="ARBA00025613"/>
    </source>
</evidence>
<keyword evidence="6 12" id="KW-0067">ATP-binding</keyword>
<dbReference type="Gene3D" id="1.10.1780.10">
    <property type="entry name" value="Clp, N-terminal domain"/>
    <property type="match status" value="1"/>
</dbReference>
<keyword evidence="4 11" id="KW-0677">Repeat</keyword>
<dbReference type="RefSeq" id="WP_322497999.1">
    <property type="nucleotide sequence ID" value="NZ_JARGYT010000060.1"/>
</dbReference>
<dbReference type="PANTHER" id="PTHR11638">
    <property type="entry name" value="ATP-DEPENDENT CLP PROTEASE"/>
    <property type="match status" value="1"/>
</dbReference>
<evidence type="ECO:0000256" key="10">
    <source>
        <dbReference type="ARBA" id="ARBA00026057"/>
    </source>
</evidence>
<keyword evidence="5 12" id="KW-0547">Nucleotide-binding</keyword>
<dbReference type="InterPro" id="IPR050130">
    <property type="entry name" value="ClpA_ClpB"/>
</dbReference>
<dbReference type="InterPro" id="IPR004176">
    <property type="entry name" value="Clp_R_N"/>
</dbReference>
<dbReference type="InterPro" id="IPR019489">
    <property type="entry name" value="Clp_ATPase_C"/>
</dbReference>
<dbReference type="PROSITE" id="PS51903">
    <property type="entry name" value="CLP_R"/>
    <property type="match status" value="1"/>
</dbReference>
<keyword evidence="13" id="KW-0346">Stress response</keyword>
<dbReference type="InterPro" id="IPR017730">
    <property type="entry name" value="Chaperonin_ClpB"/>
</dbReference>
<keyword evidence="8 12" id="KW-0143">Chaperone</keyword>
<evidence type="ECO:0000313" key="16">
    <source>
        <dbReference type="Proteomes" id="UP001293791"/>
    </source>
</evidence>
<dbReference type="InterPro" id="IPR036628">
    <property type="entry name" value="Clp_N_dom_sf"/>
</dbReference>
<evidence type="ECO:0000256" key="6">
    <source>
        <dbReference type="ARBA" id="ARBA00022840"/>
    </source>
</evidence>
<dbReference type="InterPro" id="IPR027417">
    <property type="entry name" value="P-loop_NTPase"/>
</dbReference>
<dbReference type="PANTHER" id="PTHR11638:SF18">
    <property type="entry name" value="HEAT SHOCK PROTEIN 104"/>
    <property type="match status" value="1"/>
</dbReference>
<dbReference type="SUPFAM" id="SSF81923">
    <property type="entry name" value="Double Clp-N motif"/>
    <property type="match status" value="1"/>
</dbReference>
<evidence type="ECO:0000256" key="2">
    <source>
        <dbReference type="ARBA" id="ARBA00008675"/>
    </source>
</evidence>
<dbReference type="InterPro" id="IPR018368">
    <property type="entry name" value="ClpA/B_CS1"/>
</dbReference>
<organism evidence="15 16">
    <name type="scientific">Candidatus Cyrtobacter comes</name>
    <dbReference type="NCBI Taxonomy" id="675776"/>
    <lineage>
        <taxon>Bacteria</taxon>
        <taxon>Pseudomonadati</taxon>
        <taxon>Pseudomonadota</taxon>
        <taxon>Alphaproteobacteria</taxon>
        <taxon>Rickettsiales</taxon>
        <taxon>Candidatus Midichloriaceae</taxon>
        <taxon>Candidatus Cyrtobacter</taxon>
    </lineage>
</organism>
<feature type="domain" description="Clp R" evidence="14">
    <location>
        <begin position="3"/>
        <end position="144"/>
    </location>
</feature>
<comment type="subcellular location">
    <subcellularLocation>
        <location evidence="1 13">Cytoplasm</location>
    </subcellularLocation>
</comment>
<dbReference type="PRINTS" id="PR00300">
    <property type="entry name" value="CLPPROTEASEA"/>
</dbReference>
<evidence type="ECO:0000259" key="14">
    <source>
        <dbReference type="PROSITE" id="PS51903"/>
    </source>
</evidence>
<evidence type="ECO:0000256" key="11">
    <source>
        <dbReference type="PROSITE-ProRule" id="PRU01251"/>
    </source>
</evidence>
<dbReference type="InterPro" id="IPR041546">
    <property type="entry name" value="ClpA/ClpB_AAA_lid"/>
</dbReference>
<dbReference type="CDD" id="cd00009">
    <property type="entry name" value="AAA"/>
    <property type="match status" value="1"/>
</dbReference>
<comment type="function">
    <text evidence="9">Part of a stress-induced multi-chaperone system, it is involved in the recovery of the cell from heat-induced damage, in cooperation with DnaK, DnaJ and GrpE. Acts before DnaK, in the processing of protein aggregates. Protein binding stimulates the ATPase activity; ATP hydrolysis unfolds the denatured protein aggregates, which probably helps expose new hydrophobic binding sites on the surface of ClpB-bound aggregates, contributing to the solubilization and refolding of denatured protein aggregates by DnaK.</text>
</comment>
<comment type="subunit">
    <text evidence="10">Homohexamer. The oligomerization is ATP-dependent.</text>
</comment>
<dbReference type="EMBL" id="JARGYT010000060">
    <property type="protein sequence ID" value="MDZ5762540.1"/>
    <property type="molecule type" value="Genomic_DNA"/>
</dbReference>
<dbReference type="PROSITE" id="PS00870">
    <property type="entry name" value="CLPAB_1"/>
    <property type="match status" value="1"/>
</dbReference>
<keyword evidence="16" id="KW-1185">Reference proteome</keyword>
<evidence type="ECO:0000256" key="7">
    <source>
        <dbReference type="ARBA" id="ARBA00023054"/>
    </source>
</evidence>
<evidence type="ECO:0000256" key="3">
    <source>
        <dbReference type="ARBA" id="ARBA00017574"/>
    </source>
</evidence>
<dbReference type="InterPro" id="IPR028299">
    <property type="entry name" value="ClpA/B_CS2"/>
</dbReference>
<dbReference type="SMART" id="SM01086">
    <property type="entry name" value="ClpB_D2-small"/>
    <property type="match status" value="1"/>
</dbReference>
<comment type="similarity">
    <text evidence="2 12">Belongs to the ClpA/ClpB family.</text>
</comment>
<dbReference type="SUPFAM" id="SSF52540">
    <property type="entry name" value="P-loop containing nucleoside triphosphate hydrolases"/>
    <property type="match status" value="2"/>
</dbReference>
<sequence length="853" mass="95129">MNSDKLTQNTQKILQEAQMDCLAKGNQHLNVEHVFYSLLNNDELSSQILSSCGVELRALIQETESLIEKFPKVTGSQLYMSNEVAIVIKSAEEIAKKAGDSFITTERLLQAIVKGKNQISALLKNKDAGIEKKIDSKIADLRKGQVADSKTSEENMQSLQKFTKDITKLAEDGKIDPVIGREEEVRRAMQVLSRRTKNNPILIGEPGVGKTAIVEGLAQRIVANDVPESLRGARLVALDLGAMIAGSKFRGEFEERLKAILKEIEKSNQNIILFIDELHTIVGAGANEGAMDASNLLKPALARGDLHCIGATTINEYKKYIEKDAALARRFQPIYISEPTSDEAISILRGLKEKYEVHHGIRISDNAIVAAVMLSSRYITDRFLPDKAIDLIDEAASRLRMQVDSKPEEIDELDRRILQLKIEESALKKEKDEPSRKRLENIVYELSGLEKKSADLSSTWKMEKMKLYELQSTKEKLEIAKSGLEIAQRSGDLSKAGEIRYGVIPELEKKISELELQNQNTSMQESITENDIALIVSRWTGIPVENMVASEKERLLNMEKILSNSVVGHDYVIQVVSNAIRRSRAGISDQDKPIGSFLFLGPTGVGKTELAKALAEFLFNDRKAILRVDMSEYMEKHSVARLIGAPPGYVGYEEGGVITEAVKRRPYQILLLDEVEKAHPDVFNILLQVLDEGRLTDGKGRTIDFRNTVIILTSNIGSSFIAHGASGDSGVKNSVMELVKAHFKPEFINRLDEIIIFDKLQQSSMYKIADIQLGKLVKLLKSKNIVLKIHQSLIDWIAVEGFDPLYGARPMKRLIQNSLQNKLAQELLAGRITSGDEVSACYEDGDIRLRSIR</sequence>
<name>A0ABU5L8U9_9RICK</name>
<evidence type="ECO:0000256" key="13">
    <source>
        <dbReference type="RuleBase" id="RU362034"/>
    </source>
</evidence>
<evidence type="ECO:0000256" key="5">
    <source>
        <dbReference type="ARBA" id="ARBA00022741"/>
    </source>
</evidence>
<proteinExistence type="inferred from homology"/>
<dbReference type="Gene3D" id="3.40.50.300">
    <property type="entry name" value="P-loop containing nucleotide triphosphate hydrolases"/>
    <property type="match status" value="3"/>
</dbReference>
<reference evidence="15 16" key="1">
    <citation type="submission" date="2023-02" db="EMBL/GenBank/DDBJ databases">
        <title>Host association and intracellularity evolved multiple times independently in the Rickettsiales.</title>
        <authorList>
            <person name="Castelli M."/>
            <person name="Nardi T."/>
            <person name="Gammuto L."/>
            <person name="Bellinzona G."/>
            <person name="Sabaneyeva E."/>
            <person name="Potekhin A."/>
            <person name="Serra V."/>
            <person name="Petroni G."/>
            <person name="Sassera D."/>
        </authorList>
    </citation>
    <scope>NUCLEOTIDE SEQUENCE [LARGE SCALE GENOMIC DNA]</scope>
    <source>
        <strain evidence="15 16">BOD18</strain>
    </source>
</reference>
<dbReference type="InterPro" id="IPR001270">
    <property type="entry name" value="ClpA/B"/>
</dbReference>
<keyword evidence="7" id="KW-0175">Coiled coil</keyword>